<dbReference type="SUPFAM" id="SSF55486">
    <property type="entry name" value="Metalloproteases ('zincins'), catalytic domain"/>
    <property type="match status" value="1"/>
</dbReference>
<keyword evidence="14" id="KW-1185">Reference proteome</keyword>
<dbReference type="Pfam" id="PF03221">
    <property type="entry name" value="HTH_Tnp_Tc5"/>
    <property type="match status" value="1"/>
</dbReference>
<feature type="compositionally biased region" description="Basic and acidic residues" evidence="11">
    <location>
        <begin position="538"/>
        <end position="570"/>
    </location>
</feature>
<keyword evidence="9" id="KW-0482">Metalloprotease</keyword>
<keyword evidence="10" id="KW-0238">DNA-binding</keyword>
<dbReference type="Proteomes" id="UP001286313">
    <property type="component" value="Unassembled WGS sequence"/>
</dbReference>
<evidence type="ECO:0000256" key="10">
    <source>
        <dbReference type="ARBA" id="ARBA00023125"/>
    </source>
</evidence>
<reference evidence="13" key="1">
    <citation type="submission" date="2023-10" db="EMBL/GenBank/DDBJ databases">
        <title>Genome assemblies of two species of porcelain crab, Petrolisthes cinctipes and Petrolisthes manimaculis (Anomura: Porcellanidae).</title>
        <authorList>
            <person name="Angst P."/>
        </authorList>
    </citation>
    <scope>NUCLEOTIDE SEQUENCE</scope>
    <source>
        <strain evidence="13">PB745_01</strain>
        <tissue evidence="13">Gill</tissue>
    </source>
</reference>
<evidence type="ECO:0000256" key="7">
    <source>
        <dbReference type="ARBA" id="ARBA00022801"/>
    </source>
</evidence>
<dbReference type="PANTHER" id="PTHR19303">
    <property type="entry name" value="TRANSPOSON"/>
    <property type="match status" value="1"/>
</dbReference>
<evidence type="ECO:0000313" key="14">
    <source>
        <dbReference type="Proteomes" id="UP001286313"/>
    </source>
</evidence>
<dbReference type="InterPro" id="IPR024080">
    <property type="entry name" value="Neurolysin/TOP_N"/>
</dbReference>
<evidence type="ECO:0000256" key="9">
    <source>
        <dbReference type="ARBA" id="ARBA00023049"/>
    </source>
</evidence>
<evidence type="ECO:0000256" key="4">
    <source>
        <dbReference type="ARBA" id="ARBA00022490"/>
    </source>
</evidence>
<dbReference type="PANTHER" id="PTHR19303:SF26">
    <property type="entry name" value="TIGGER TRANSPOSABLE ELEMENT-DERIVED PROTEIN 1"/>
    <property type="match status" value="1"/>
</dbReference>
<comment type="subcellular location">
    <subcellularLocation>
        <location evidence="2">Cytoplasm</location>
    </subcellularLocation>
</comment>
<keyword evidence="5" id="KW-0645">Protease</keyword>
<dbReference type="GO" id="GO:0005634">
    <property type="term" value="C:nucleus"/>
    <property type="evidence" value="ECO:0007669"/>
    <property type="project" value="TreeGrafter"/>
</dbReference>
<proteinExistence type="inferred from homology"/>
<evidence type="ECO:0000256" key="5">
    <source>
        <dbReference type="ARBA" id="ARBA00022670"/>
    </source>
</evidence>
<comment type="similarity">
    <text evidence="3">Belongs to the peptidase M3 family.</text>
</comment>
<dbReference type="GO" id="GO:0003677">
    <property type="term" value="F:DNA binding"/>
    <property type="evidence" value="ECO:0007669"/>
    <property type="project" value="UniProtKB-KW"/>
</dbReference>
<dbReference type="InterPro" id="IPR050863">
    <property type="entry name" value="CenT-Element_Derived"/>
</dbReference>
<dbReference type="Gene3D" id="1.20.1050.40">
    <property type="entry name" value="Endopeptidase. Chain P, domain 1"/>
    <property type="match status" value="1"/>
</dbReference>
<feature type="region of interest" description="Disordered" evidence="11">
    <location>
        <begin position="533"/>
        <end position="570"/>
    </location>
</feature>
<feature type="domain" description="HTH CENPB-type" evidence="12">
    <location>
        <begin position="264"/>
        <end position="338"/>
    </location>
</feature>
<dbReference type="SMART" id="SM00674">
    <property type="entry name" value="CENPB"/>
    <property type="match status" value="1"/>
</dbReference>
<evidence type="ECO:0000256" key="11">
    <source>
        <dbReference type="SAM" id="MobiDB-lite"/>
    </source>
</evidence>
<dbReference type="GO" id="GO:0008237">
    <property type="term" value="F:metallopeptidase activity"/>
    <property type="evidence" value="ECO:0007669"/>
    <property type="project" value="UniProtKB-KW"/>
</dbReference>
<keyword evidence="4" id="KW-0963">Cytoplasm</keyword>
<dbReference type="GO" id="GO:0005737">
    <property type="term" value="C:cytoplasm"/>
    <property type="evidence" value="ECO:0007669"/>
    <property type="project" value="UniProtKB-SubCell"/>
</dbReference>
<dbReference type="Gene3D" id="1.10.10.60">
    <property type="entry name" value="Homeodomain-like"/>
    <property type="match status" value="1"/>
</dbReference>
<evidence type="ECO:0000256" key="6">
    <source>
        <dbReference type="ARBA" id="ARBA00022723"/>
    </source>
</evidence>
<dbReference type="InterPro" id="IPR036388">
    <property type="entry name" value="WH-like_DNA-bd_sf"/>
</dbReference>
<keyword evidence="7" id="KW-0378">Hydrolase</keyword>
<accession>A0AAE1FRC5</accession>
<comment type="cofactor">
    <cofactor evidence="1">
        <name>Zn(2+)</name>
        <dbReference type="ChEBI" id="CHEBI:29105"/>
    </cofactor>
</comment>
<dbReference type="InterPro" id="IPR006600">
    <property type="entry name" value="HTH_CenpB_DNA-bd_dom"/>
</dbReference>
<dbReference type="GO" id="GO:0046872">
    <property type="term" value="F:metal ion binding"/>
    <property type="evidence" value="ECO:0007669"/>
    <property type="project" value="UniProtKB-KW"/>
</dbReference>
<evidence type="ECO:0000256" key="3">
    <source>
        <dbReference type="ARBA" id="ARBA00006040"/>
    </source>
</evidence>
<evidence type="ECO:0000313" key="13">
    <source>
        <dbReference type="EMBL" id="KAK3878955.1"/>
    </source>
</evidence>
<dbReference type="EMBL" id="JAWQEG010001512">
    <property type="protein sequence ID" value="KAK3878955.1"/>
    <property type="molecule type" value="Genomic_DNA"/>
</dbReference>
<comment type="caution">
    <text evidence="13">The sequence shown here is derived from an EMBL/GenBank/DDBJ whole genome shotgun (WGS) entry which is preliminary data.</text>
</comment>
<dbReference type="Gene3D" id="1.10.10.10">
    <property type="entry name" value="Winged helix-like DNA-binding domain superfamily/Winged helix DNA-binding domain"/>
    <property type="match status" value="1"/>
</dbReference>
<evidence type="ECO:0000259" key="12">
    <source>
        <dbReference type="PROSITE" id="PS51253"/>
    </source>
</evidence>
<evidence type="ECO:0000256" key="1">
    <source>
        <dbReference type="ARBA" id="ARBA00001947"/>
    </source>
</evidence>
<dbReference type="AlphaFoldDB" id="A0AAE1FRC5"/>
<sequence>MSAAVNCAFHRVTVLSIIRAVYQRPFGVFPISTHLVTTLTTHTFTNRKYFSTNSIMPVPQGINGLYDFRKINPEYIEKETDVLISKQRAVYDTVGSLPLDHVSYENVIKQLADLMAERSTMGSPLDFPQHAATDKVVRDASSKAEQKLEEFDVEMSMRKEIFDRVVAFRDTVGLGGLTDEQKRLVDKLILHGKRNAGVSASKKSRKTLTLEQKLQVLERINKGQKTSGIVDTLKLSESTIRMMWSNAEKIRASSKAGTPLTGSKSSYSRPVEMQLMEKMLATWIDHQNKTNVPVSYKLIHAKAKSIYDNLKVEEKKWFTASSGWFTNFRRYFGFHNLKMVGKAASADTEAAEEYPAVLKGIIEEGKYSFKQVFNLDETGLYWKKLCPQFVHDFKCFSVNENLAKANSKSLRLAQQLRFSEVGEEDIDELLQSRLEELSNEELLDIERERVEQLKEADGAAALYAPHEQPLRTLTATNLSECLELIRQAMTIIEENDPNIERSSTVSREVMNKMACYQLMLKEKRKKKKQQSILSFFHMRSESHEANTETDPDVHTPDTDSERKVESEAEI</sequence>
<protein>
    <recommendedName>
        <fullName evidence="12">HTH CENPB-type domain-containing protein</fullName>
    </recommendedName>
</protein>
<dbReference type="GO" id="GO:0006508">
    <property type="term" value="P:proteolysis"/>
    <property type="evidence" value="ECO:0007669"/>
    <property type="project" value="UniProtKB-KW"/>
</dbReference>
<dbReference type="PROSITE" id="PS51253">
    <property type="entry name" value="HTH_CENPB"/>
    <property type="match status" value="1"/>
</dbReference>
<dbReference type="FunFam" id="1.20.1050.40:FF:000001">
    <property type="entry name" value="Thimet oligopeptidase 1"/>
    <property type="match status" value="1"/>
</dbReference>
<evidence type="ECO:0000256" key="2">
    <source>
        <dbReference type="ARBA" id="ARBA00004496"/>
    </source>
</evidence>
<keyword evidence="6" id="KW-0479">Metal-binding</keyword>
<evidence type="ECO:0000256" key="8">
    <source>
        <dbReference type="ARBA" id="ARBA00022833"/>
    </source>
</evidence>
<keyword evidence="8" id="KW-0862">Zinc</keyword>
<gene>
    <name evidence="13" type="ORF">Pcinc_016441</name>
</gene>
<name>A0AAE1FRC5_PETCI</name>
<organism evidence="13 14">
    <name type="scientific">Petrolisthes cinctipes</name>
    <name type="common">Flat porcelain crab</name>
    <dbReference type="NCBI Taxonomy" id="88211"/>
    <lineage>
        <taxon>Eukaryota</taxon>
        <taxon>Metazoa</taxon>
        <taxon>Ecdysozoa</taxon>
        <taxon>Arthropoda</taxon>
        <taxon>Crustacea</taxon>
        <taxon>Multicrustacea</taxon>
        <taxon>Malacostraca</taxon>
        <taxon>Eumalacostraca</taxon>
        <taxon>Eucarida</taxon>
        <taxon>Decapoda</taxon>
        <taxon>Pleocyemata</taxon>
        <taxon>Anomura</taxon>
        <taxon>Galatheoidea</taxon>
        <taxon>Porcellanidae</taxon>
        <taxon>Petrolisthes</taxon>
    </lineage>
</organism>